<dbReference type="Pfam" id="PF02613">
    <property type="entry name" value="Nitrate_red_del"/>
    <property type="match status" value="1"/>
</dbReference>
<accession>A0A1U9MBI2</accession>
<dbReference type="OrthoDB" id="7926125at2"/>
<dbReference type="EMBL" id="CP015820">
    <property type="protein sequence ID" value="AQT42693.1"/>
    <property type="molecule type" value="Genomic_DNA"/>
</dbReference>
<dbReference type="InterPro" id="IPR020945">
    <property type="entry name" value="DMSO/NO3_reduct_chaperone"/>
</dbReference>
<name>A0A1U9MBI2_9HYPH</name>
<evidence type="ECO:0000313" key="3">
    <source>
        <dbReference type="EMBL" id="AQT42693.1"/>
    </source>
</evidence>
<protein>
    <submittedName>
        <fullName evidence="3">TorA specific chaperone</fullName>
    </submittedName>
</protein>
<evidence type="ECO:0000256" key="1">
    <source>
        <dbReference type="ARBA" id="ARBA00023186"/>
    </source>
</evidence>
<evidence type="ECO:0000313" key="4">
    <source>
        <dbReference type="Proteomes" id="UP000189660"/>
    </source>
</evidence>
<gene>
    <name evidence="3" type="ORF">BBC0178_012180</name>
</gene>
<dbReference type="PANTHER" id="PTHR34227">
    <property type="entry name" value="CHAPERONE PROTEIN YCDY"/>
    <property type="match status" value="1"/>
</dbReference>
<dbReference type="PANTHER" id="PTHR34227:SF1">
    <property type="entry name" value="DIMETHYL SULFOXIDE REDUCTASE CHAPERONE-RELATED"/>
    <property type="match status" value="1"/>
</dbReference>
<dbReference type="KEGG" id="bapa:BBC0178_012180"/>
<dbReference type="InterPro" id="IPR036411">
    <property type="entry name" value="TorD-like_sf"/>
</dbReference>
<organism evidence="3 4">
    <name type="scientific">Bartonella apihabitans</name>
    <dbReference type="NCBI Taxonomy" id="2750929"/>
    <lineage>
        <taxon>Bacteria</taxon>
        <taxon>Pseudomonadati</taxon>
        <taxon>Pseudomonadota</taxon>
        <taxon>Alphaproteobacteria</taxon>
        <taxon>Hyphomicrobiales</taxon>
        <taxon>Bartonellaceae</taxon>
        <taxon>Bartonella</taxon>
    </lineage>
</organism>
<evidence type="ECO:0000256" key="2">
    <source>
        <dbReference type="SAM" id="MobiDB-lite"/>
    </source>
</evidence>
<feature type="compositionally biased region" description="Polar residues" evidence="2">
    <location>
        <begin position="1"/>
        <end position="16"/>
    </location>
</feature>
<dbReference type="InterPro" id="IPR050289">
    <property type="entry name" value="TorD/DmsD_chaperones"/>
</dbReference>
<dbReference type="RefSeq" id="WP_078039550.1">
    <property type="nucleotide sequence ID" value="NZ_CP015820.1"/>
</dbReference>
<dbReference type="SUPFAM" id="SSF89155">
    <property type="entry name" value="TorD-like"/>
    <property type="match status" value="1"/>
</dbReference>
<keyword evidence="4" id="KW-1185">Reference proteome</keyword>
<keyword evidence="1" id="KW-0143">Chaperone</keyword>
<proteinExistence type="predicted"/>
<dbReference type="Gene3D" id="1.10.3480.10">
    <property type="entry name" value="TorD-like"/>
    <property type="match status" value="1"/>
</dbReference>
<reference evidence="3 4" key="1">
    <citation type="submission" date="2016-11" db="EMBL/GenBank/DDBJ databases">
        <title>Comparative genomics of Bartonella apis.</title>
        <authorList>
            <person name="Engel P."/>
        </authorList>
    </citation>
    <scope>NUCLEOTIDE SEQUENCE [LARGE SCALE GENOMIC DNA]</scope>
    <source>
        <strain evidence="3 4">BBC0178</strain>
    </source>
</reference>
<dbReference type="AlphaFoldDB" id="A0A1U9MBI2"/>
<dbReference type="Proteomes" id="UP000189660">
    <property type="component" value="Chromosome"/>
</dbReference>
<feature type="region of interest" description="Disordered" evidence="2">
    <location>
        <begin position="1"/>
        <end position="22"/>
    </location>
</feature>
<sequence length="221" mass="25022">MAVVQSETSYSGNKQPNSREDQAQATITDWFARLFIAPPKIELLEECRSLPVMTFLEEFGEELKATELTTMIADYFRNHSPEELNHLISQQYISLFDGALGPLSVPPYESYYRDENGRLFQAPYVEMLDVLTRLDVSVAASCKEPADHIALELAALAEAFRQHDQDAIRNMTSRLASWLPEMHAALGKVASHSLYTHLVELLIIYLSSFGRLFGNQDNIKH</sequence>